<dbReference type="Proteomes" id="UP000297907">
    <property type="component" value="Unassembled WGS sequence"/>
</dbReference>
<proteinExistence type="predicted"/>
<dbReference type="EMBL" id="SOFL01000053">
    <property type="protein sequence ID" value="TFB97482.1"/>
    <property type="molecule type" value="Genomic_DNA"/>
</dbReference>
<accession>A0A4V3IC25</accession>
<dbReference type="PRINTS" id="PR00507">
    <property type="entry name" value="N12N6MTFRASE"/>
</dbReference>
<dbReference type="GO" id="GO:0009007">
    <property type="term" value="F:site-specific DNA-methyltransferase (adenine-specific) activity"/>
    <property type="evidence" value="ECO:0007669"/>
    <property type="project" value="UniProtKB-EC"/>
</dbReference>
<dbReference type="EC" id="2.1.1.72" evidence="1"/>
<dbReference type="Pfam" id="PF18135">
    <property type="entry name" value="Type_ISP_C"/>
    <property type="match status" value="1"/>
</dbReference>
<dbReference type="Gene3D" id="3.40.50.150">
    <property type="entry name" value="Vaccinia Virus protein VP39"/>
    <property type="match status" value="1"/>
</dbReference>
<dbReference type="InterPro" id="IPR029063">
    <property type="entry name" value="SAM-dependent_MTases_sf"/>
</dbReference>
<name>A0A4V3IC25_9MICO</name>
<dbReference type="InterPro" id="IPR050953">
    <property type="entry name" value="N4_N6_ade-DNA_methylase"/>
</dbReference>
<feature type="domain" description="Type ISP restriction-modification enzyme LLaBIII C-terminal specificity" evidence="5">
    <location>
        <begin position="683"/>
        <end position="1027"/>
    </location>
</feature>
<dbReference type="SUPFAM" id="SSF53335">
    <property type="entry name" value="S-adenosyl-L-methionine-dependent methyltransferases"/>
    <property type="match status" value="1"/>
</dbReference>
<dbReference type="InterPro" id="IPR041635">
    <property type="entry name" value="Type_ISP_LLaBIII_C"/>
</dbReference>
<comment type="caution">
    <text evidence="6">The sequence shown here is derived from an EMBL/GenBank/DDBJ whole genome shotgun (WGS) entry which is preliminary data.</text>
</comment>
<keyword evidence="2" id="KW-0489">Methyltransferase</keyword>
<evidence type="ECO:0000313" key="6">
    <source>
        <dbReference type="EMBL" id="TFB97482.1"/>
    </source>
</evidence>
<evidence type="ECO:0000313" key="7">
    <source>
        <dbReference type="Proteomes" id="UP000297907"/>
    </source>
</evidence>
<organism evidence="6 7">
    <name type="scientific">Cryobacterium adonitolivorans</name>
    <dbReference type="NCBI Taxonomy" id="1259189"/>
    <lineage>
        <taxon>Bacteria</taxon>
        <taxon>Bacillati</taxon>
        <taxon>Actinomycetota</taxon>
        <taxon>Actinomycetes</taxon>
        <taxon>Micrococcales</taxon>
        <taxon>Microbacteriaceae</taxon>
        <taxon>Cryobacterium</taxon>
    </lineage>
</organism>
<keyword evidence="7" id="KW-1185">Reference proteome</keyword>
<dbReference type="PANTHER" id="PTHR33841">
    <property type="entry name" value="DNA METHYLTRANSFERASE YEEA-RELATED"/>
    <property type="match status" value="1"/>
</dbReference>
<evidence type="ECO:0000259" key="5">
    <source>
        <dbReference type="Pfam" id="PF18135"/>
    </source>
</evidence>
<reference evidence="6 7" key="1">
    <citation type="submission" date="2019-03" db="EMBL/GenBank/DDBJ databases">
        <title>Genomics of glacier-inhabiting Cryobacterium strains.</title>
        <authorList>
            <person name="Liu Q."/>
            <person name="Xin Y.-H."/>
        </authorList>
    </citation>
    <scope>NUCLEOTIDE SEQUENCE [LARGE SCALE GENOMIC DNA]</scope>
    <source>
        <strain evidence="6 7">RHLS22-1</strain>
    </source>
</reference>
<gene>
    <name evidence="6" type="ORF">E3O42_16215</name>
</gene>
<dbReference type="RefSeq" id="WP_134454987.1">
    <property type="nucleotide sequence ID" value="NZ_SOFL01000053.1"/>
</dbReference>
<evidence type="ECO:0000256" key="1">
    <source>
        <dbReference type="ARBA" id="ARBA00011900"/>
    </source>
</evidence>
<comment type="catalytic activity">
    <reaction evidence="4">
        <text>a 2'-deoxyadenosine in DNA + S-adenosyl-L-methionine = an N(6)-methyl-2'-deoxyadenosine in DNA + S-adenosyl-L-homocysteine + H(+)</text>
        <dbReference type="Rhea" id="RHEA:15197"/>
        <dbReference type="Rhea" id="RHEA-COMP:12418"/>
        <dbReference type="Rhea" id="RHEA-COMP:12419"/>
        <dbReference type="ChEBI" id="CHEBI:15378"/>
        <dbReference type="ChEBI" id="CHEBI:57856"/>
        <dbReference type="ChEBI" id="CHEBI:59789"/>
        <dbReference type="ChEBI" id="CHEBI:90615"/>
        <dbReference type="ChEBI" id="CHEBI:90616"/>
        <dbReference type="EC" id="2.1.1.72"/>
    </reaction>
</comment>
<dbReference type="GO" id="GO:0032259">
    <property type="term" value="P:methylation"/>
    <property type="evidence" value="ECO:0007669"/>
    <property type="project" value="UniProtKB-KW"/>
</dbReference>
<dbReference type="AlphaFoldDB" id="A0A4V3IC25"/>
<dbReference type="OrthoDB" id="9776021at2"/>
<dbReference type="PANTHER" id="PTHR33841:SF1">
    <property type="entry name" value="DNA METHYLTRANSFERASE A"/>
    <property type="match status" value="1"/>
</dbReference>
<keyword evidence="3" id="KW-0808">Transferase</keyword>
<evidence type="ECO:0000256" key="2">
    <source>
        <dbReference type="ARBA" id="ARBA00022603"/>
    </source>
</evidence>
<protein>
    <recommendedName>
        <fullName evidence="1">site-specific DNA-methyltransferase (adenine-specific)</fullName>
        <ecNumber evidence="1">2.1.1.72</ecNumber>
    </recommendedName>
</protein>
<sequence length="1072" mass="117757">MPTSAADDYVSVLRDIQLSPHAVEPEAQLTRPVADLFEGLSREAGIGVLFLQREAQLEGVRPDFAASIDGRPCGWVELKRPGHSLEGSEWMGREIAQWASLAQLDSLLVCNGEAVRLYRAGEQIGEEAILPSDDGTWDGAPLVALLQLFATMRPPVIRGVHQLAVVLAPMARLLRERVAAGLTDETPRPVIAQAKAVWAANVHEKVTDSQFASDLAQVIAYSLAIAALSGGGDSNDDGFVSLSEARQTLRISNAVLAAALGPVLDIPGLSEELAVEIGAIERLVSVVDSRAIGAAKDNRGEPWLWFYEDFLYAYDPIAREKAGVYYTPVDVVQSQVQHVDFILRKLFSKKLSFADASVVTLDPAAGSGTYPLAVIDQAQKVAIEVRGAAGPKQVVKQLAANVIAFEILPGPYAVAQLRIGRRLADMDNSLFPPGNVRVYLTDTLEDPNVIPVALPLWGDVQVLAEERERARGVKHDQPVTVILGNPPYERGVKADGKWVVNPSSGRSLFDDVIEPAKTAGIIFSAQASLYNHYVYFWRWALWKAFEQEPDSPAVVSFITASSWLSNPVFVGLRGIALEHADEIWVTDLGGEGRGNNAEDNVFAIQTPVAIVTVFRRGKGQKTPATVYYRRVSGKRADKLHELRTLSNPHESPSDWTELAGNATLGFVPIPARTQWETFPNLVDIFPWQQPGVKVNRAWPYATQREVLRKRWDSLLATPNAVARAEKFVTPSSGRNIFTQVSGMQKISELLPGASPRSIVRYAARPFDQQWILNDPRLINLERPALWASLSHQQLFMCSMNTSPLGHGPAITVAVAPPDLHYFRGSFGGKDVIPLYRDATGTPNLPAGLTALLAVTYGYAVAPEDVAAYAFGILAQPGFRELFKSELEVPGARVPFTKDPILFARTRDVGADLIYAQTFGSRLTSRASKDDFSQLFGLTWLKPVTRLHDDSEISYDAPTRTLTVADGELTGVSPDVWEFSVSGWPVVQRWLQNRSALGRGHIRTKPKPLDKIRPTQWIDEWNDELLDLLKALTRTVNLKAEQELLLQEVLQSDLFDVAEFPIPTDAERAEPSH</sequence>
<evidence type="ECO:0000256" key="3">
    <source>
        <dbReference type="ARBA" id="ARBA00022679"/>
    </source>
</evidence>
<evidence type="ECO:0000256" key="4">
    <source>
        <dbReference type="ARBA" id="ARBA00047942"/>
    </source>
</evidence>